<evidence type="ECO:0000313" key="2">
    <source>
        <dbReference type="Proteomes" id="UP000054937"/>
    </source>
</evidence>
<proteinExistence type="predicted"/>
<gene>
    <name evidence="1" type="ORF">PPERSA_02148</name>
</gene>
<name>A0A0V0Q7N8_PSEPJ</name>
<keyword evidence="2" id="KW-1185">Reference proteome</keyword>
<evidence type="ECO:0000313" key="1">
    <source>
        <dbReference type="EMBL" id="KRW98170.1"/>
    </source>
</evidence>
<reference evidence="1 2" key="1">
    <citation type="journal article" date="2015" name="Sci. Rep.">
        <title>Genome of the facultative scuticociliatosis pathogen Pseudocohnilembus persalinus provides insight into its virulence through horizontal gene transfer.</title>
        <authorList>
            <person name="Xiong J."/>
            <person name="Wang G."/>
            <person name="Cheng J."/>
            <person name="Tian M."/>
            <person name="Pan X."/>
            <person name="Warren A."/>
            <person name="Jiang C."/>
            <person name="Yuan D."/>
            <person name="Miao W."/>
        </authorList>
    </citation>
    <scope>NUCLEOTIDE SEQUENCE [LARGE SCALE GENOMIC DNA]</scope>
    <source>
        <strain evidence="1">36N120E</strain>
    </source>
</reference>
<dbReference type="Proteomes" id="UP000054937">
    <property type="component" value="Unassembled WGS sequence"/>
</dbReference>
<sequence>MQNFILENLNIPVILNSVEFFNQVKVEIVKITEELDLKYKLDKNQCILNSQKVQYILDGINLFELKQYNEAKNKFSQIINLKIDPKTFEYYDSQQAFINFLGFFFYLLSLREKEFQQNVLFHKKQEFELQKQCLNVSLMGFYYIFNKENQLVKRECKQIFVLLGVLRVIMTYHQLQLNVNKEVINSLFVRDPQFIQRLQILEQYFLNQFELNYLNLQVISPELQQSCMNRFLDKIKNQFQDLQQSNFLILQHLHYCQQKEMFLNFLIEVQQTIKEHIETKEDFLLFCYIQYNSNSYDLVSLDLSRYENKSEKLYLLCQQLQILNFVDEEIYETKEYEQVKEFLQNEENKIQHNVLFFKSPIDFYNMSQIFQENLIQYDYKMYSVDPLLQYMKRYENQIPIQYSDQKQNYYDFEINQFYYRSDKKFVEKLVYYQQNFYKNFKPQLLEITEYLKDNFNFHSYINKGQINTLIQLTYMLDSNMIKQIEKGSLVNTVKYEIRKLIIKIKKIQSHFRNEEIQLLNKLKQINSTQMKNHYRKEIIQEIASLHIQQFEEQDINLQIQQIKVM</sequence>
<dbReference type="AlphaFoldDB" id="A0A0V0Q7N8"/>
<dbReference type="EMBL" id="LDAU01000267">
    <property type="protein sequence ID" value="KRW98170.1"/>
    <property type="molecule type" value="Genomic_DNA"/>
</dbReference>
<comment type="caution">
    <text evidence="1">The sequence shown here is derived from an EMBL/GenBank/DDBJ whole genome shotgun (WGS) entry which is preliminary data.</text>
</comment>
<protein>
    <submittedName>
        <fullName evidence="1">Uncharacterized protein</fullName>
    </submittedName>
</protein>
<organism evidence="1 2">
    <name type="scientific">Pseudocohnilembus persalinus</name>
    <name type="common">Ciliate</name>
    <dbReference type="NCBI Taxonomy" id="266149"/>
    <lineage>
        <taxon>Eukaryota</taxon>
        <taxon>Sar</taxon>
        <taxon>Alveolata</taxon>
        <taxon>Ciliophora</taxon>
        <taxon>Intramacronucleata</taxon>
        <taxon>Oligohymenophorea</taxon>
        <taxon>Scuticociliatia</taxon>
        <taxon>Philasterida</taxon>
        <taxon>Pseudocohnilembidae</taxon>
        <taxon>Pseudocohnilembus</taxon>
    </lineage>
</organism>
<accession>A0A0V0Q7N8</accession>
<dbReference type="InParanoid" id="A0A0V0Q7N8"/>